<evidence type="ECO:0000256" key="4">
    <source>
        <dbReference type="SAM" id="MobiDB-lite"/>
    </source>
</evidence>
<dbReference type="Pfam" id="PF23295">
    <property type="entry name" value="Arm_4"/>
    <property type="match status" value="1"/>
</dbReference>
<evidence type="ECO:0000259" key="7">
    <source>
        <dbReference type="PROSITE" id="PS51783"/>
    </source>
</evidence>
<feature type="domain" description="BEACH-type PH" evidence="7">
    <location>
        <begin position="2427"/>
        <end position="2577"/>
    </location>
</feature>
<proteinExistence type="predicted"/>
<dbReference type="InterPro" id="IPR015943">
    <property type="entry name" value="WD40/YVTN_repeat-like_dom_sf"/>
</dbReference>
<feature type="repeat" description="WD" evidence="3">
    <location>
        <begin position="3025"/>
        <end position="3066"/>
    </location>
</feature>
<dbReference type="InterPro" id="IPR023362">
    <property type="entry name" value="PH-BEACH_dom"/>
</dbReference>
<evidence type="ECO:0000256" key="3">
    <source>
        <dbReference type="PROSITE-ProRule" id="PRU00221"/>
    </source>
</evidence>
<dbReference type="InterPro" id="IPR036322">
    <property type="entry name" value="WD40_repeat_dom_sf"/>
</dbReference>
<dbReference type="PANTHER" id="PTHR46108:SF3">
    <property type="entry name" value="WD REPEAT- AND FYVE DOMAIN-CONTAINING PROTEIN 4"/>
    <property type="match status" value="1"/>
</dbReference>
<feature type="domain" description="BEACH" evidence="6">
    <location>
        <begin position="2594"/>
        <end position="2887"/>
    </location>
</feature>
<dbReference type="PROSITE" id="PS50294">
    <property type="entry name" value="WD_REPEATS_REGION"/>
    <property type="match status" value="1"/>
</dbReference>
<dbReference type="PROSITE" id="PS50197">
    <property type="entry name" value="BEACH"/>
    <property type="match status" value="1"/>
</dbReference>
<evidence type="ECO:0000256" key="1">
    <source>
        <dbReference type="ARBA" id="ARBA00022574"/>
    </source>
</evidence>
<protein>
    <submittedName>
        <fullName evidence="8">WD repeat- and FYVE domain-containing 4</fullName>
    </submittedName>
</protein>
<dbReference type="InterPro" id="IPR011989">
    <property type="entry name" value="ARM-like"/>
</dbReference>
<dbReference type="Pfam" id="PF00400">
    <property type="entry name" value="WD40"/>
    <property type="match status" value="1"/>
</dbReference>
<dbReference type="SUPFAM" id="SSF50978">
    <property type="entry name" value="WD40 repeat-like"/>
    <property type="match status" value="1"/>
</dbReference>
<name>A0AAD1WSM6_PELCU</name>
<dbReference type="InterPro" id="IPR000409">
    <property type="entry name" value="BEACH_dom"/>
</dbReference>
<dbReference type="InterPro" id="IPR016024">
    <property type="entry name" value="ARM-type_fold"/>
</dbReference>
<dbReference type="CDD" id="cd06071">
    <property type="entry name" value="Beach"/>
    <property type="match status" value="1"/>
</dbReference>
<evidence type="ECO:0000313" key="8">
    <source>
        <dbReference type="EMBL" id="CAH2321601.1"/>
    </source>
</evidence>
<dbReference type="GO" id="GO:0019882">
    <property type="term" value="P:antigen processing and presentation"/>
    <property type="evidence" value="ECO:0007669"/>
    <property type="project" value="TreeGrafter"/>
</dbReference>
<dbReference type="PROSITE" id="PS51783">
    <property type="entry name" value="PH_BEACH"/>
    <property type="match status" value="1"/>
</dbReference>
<reference evidence="8" key="1">
    <citation type="submission" date="2022-03" db="EMBL/GenBank/DDBJ databases">
        <authorList>
            <person name="Alioto T."/>
            <person name="Alioto T."/>
            <person name="Gomez Garrido J."/>
        </authorList>
    </citation>
    <scope>NUCLEOTIDE SEQUENCE</scope>
</reference>
<sequence>MCSFSPPSSFFSITLLPPLFCFSLPPVHLTTAFRFYPPRGSGGGCLACLTLRLIPTSLRTVGWLGMEGLAARGDAAYKNLAPSMDTIKLYKDSIVTVSVYSDKWMNENATQEVAVGSELDTKATNGCSTDRNQGEAIVGSTSEPGLPNTQIPPSHQCPLAQWEILGNKFQDYKQSCPFLTIAQQREQLYSLLPFFHQVCELTSGVLSVPYIHLMASDLGTLLAVEMRKRISNKPAGAARLSLTSFLQGEEECMSGYLLLKSVYLLSQTDQGVLSCLIKTGLPDVFLESLYLFLAFPPGQNVAPDIQESESLVQNIFMKTMLNLCSQAQGVEDLTKSSDFECLFKAAASGWDQCDIRWSGAVEKLLKAVSRTLAPAILHYLQSLRCVPSFLETLTQRVNALQPSVLCQVTVILLSFLSNSYTLSSSLLQDFENSQGYPLLLKVLLRCEGDTIVTEGGEQHLDELLKLLASLVVCGRSEVKVSVQISHPQLPGFCLGRSTGSGGTVKNLQAFQVLQGAFQNSMDAHLCVKVLSTIQSLWAQEHNNFFLLECSLQPISQFVEIIPLKPHPVHIQFFQMIRFVVSELSYIPHQTLQKIQDLIKQNQNPACTMAALNLLQSITPIDSLFNDLFRDSGLLGMLLTQLRNHAKFLRRAAAGSTNSGTEVECERELTIGRLQTVGVLLQSSVRNVVIIKDYEMIPYIKVFLDDMGCRREALCILEHLSVVDPNEYMSTIMGALCSATQAELTLKLDLLQSLQRVLRSPREKSSFRNAAGFDVLLSSLSDMERSLCCPPVGCWSNVQPMNIIRLIHASLSAMSAALFQDITNQKFVQKHGIFQRLAEDLMQLGCFETQISEYIVFPDISSRHRTLYELLNLTLTNQEACPESLKSCFLILSFLLSMARGTLSKEGDSHHAKQITIQLPLKEKNIVCEGNPESESQLQDLIQDVFSEVPERYSGDDLATVEPGALCVVISLIQNTYSQEYPELSKELQCAVLEHILALSQSERQRQVLCESQLLSCIVRFCKETLKDYRDPLRLPLVRLFEKLASQSVQPDVLRQFLCCGITMKGSSKEELSADEPESDLKLRLSSVAILHTSVSLVTMTSPRQFQTCNTSISPSFVEFDMSTHGYGFLFLPTVGTLMGSSVDEMLSGGEGAGSRSFPPSGGLTFTIWFLVSKLSSTAEQHPVRFLTVVRHMSRSQQHYVCLSIAMDTVEKCLVISTEEQEFQPLDMMEVELPPCSPPRSPAQVRLRLFGRVVVGQWHHLSVVLNEVRRSCVVSASIDGHMLGTAEMQYIERLPGASSSLEPSSLVDIHAFLGTPRMWRQQSALQWRLGHAFLFEEALSEETLLLIQRLGPSYCGNIRNGATSPLLAEEKIVFGVNILSSYFTTITQIKETYNEVDGRHVAKELGITSKDNCTPIFLARNLSSHLSGAARTFGAVTIDGKGVRFFHSSPAADTLNYIGGPAVILSLVSMASDDQALYASIKALLSVLSSSPNAEEAMEHIDGYRLLGFLLRQKAHLINPRIFQLLLTIAGTADLGVGPTRPLNLAALKHILCDFQLYLEAPGDLDVSLFLHLEDFLRCPREIEITQEVQLVDRLVFLLGDHRVTATKIDIICKLLSYCLSYSFSRSNILRLGLLLVSTLPAASVDETQLYPRDPSVEDTSIDSGRMIWLRNQLLGLLIEMMCLPSACLSEEQQEDMLVILGIDWFLLFVQPSVHTSSVVLGMRLLGHILQIRPLLNRFKEVVRAGAYVENSTYDMNILMDNIRNPCSIPVCSYPLLSGFVVLRETIGFHVDKPEIYLLISSTFLRSPLQEEPTKADLDSRLQNLLQNHSAQKVMQDGLCVEAALLLLMMVKISVSQETSTDNKCRLLISSNSVMQFFCLIYHNYPRDTLWVSADFINLLANLLLQPANVESCVVEGEEAIKDQLEIKHEHSQSVRKTIQELMHLILRESLTHVPIQKQDHPFECLLETLPADGNTERGNQFQTEILQCAMEMFYTIGRRGEQLGTTDFAASQDILEATAIANLFYFSQKLLEKMHCNVFVADPCEILIFFIKQIKNVTQTAAPSNRESLFTMLYSCLNRSILHCMARPRNTLPKMMSLLKVLELLLSQWDEIFTTYNSSLSFATCLMHCLFQIYTGSYPEGFGVKPKPQRSSWQMIFLLREDEAIEQMTEGPALQEMHTQVLHAVQTVWEQLMVHRRQSLEEHYNMDLSVTQGEIQISQVTPLWEETTSKAWQQYLASEKKNLKTKRQTSAGPGHRMVRAVRGLYGANDEEADFKLQDVASTLDNCKKTGQEVFKCLYRDHQQMHKCEQMAAGKAWLVEEEVLFSEGGVWGSLFSQSDQRRELSPYEGPWRVRKRMQSVQKKLRTLLSGEKGQAFPFHGIANTEGGWLKHNKNGSEKASLTFFPALRENLLPKDRCAETLNILQEFPKDEKILVKMPMVLVEGHLIIEGVLLFGRDHFYLCPHFTLSSSGQVACSIHGVSSIQDPLIYDLCFKDKPYSPRKSDENPKPTHDNLASPGKEAEPAIPWAERYSYHEVMELKTMNFLMQEMALEIFFVNRITKFLVFPNKDVTAAKKWIQSKMPSVKGKGVLEDPQYISRITAGEKVMLQRWQKREVGNFEYLMYLNSLSGRTIRDLMQYPVLPWVLQDYQSEVLNLSDPKVFRDLSKPMGAQSRERCEKFIQRYKDVEKNDGEMSVQCHYCTHYSSSSIVSSYLVRVEPFTQAMRCLQGGSLDLADRLFHSVSGAWESASCENMSDVRELIPEFYYLPEMFVNCKHCHLGYMQDGTVVGDVILPPWAHGDPHSFIRLHREALESEYVSSQLHHWIDLIFGYKQRGAAAVQALNAFHPYFYGSQTHLNCADPLIRNTVIGFITNFGQVPKQLFTKPHPTRQIKEIAGHQSTPFYSTPCKLKHATVTPRGTLRGPVGQMLVTDKGVFAVEKNHIMLPPTCVASMSWGHSDGSLKLHNRSMRKVLAVWELMAQWGWCHDVLCPSPTLVITAMSSSVLCVWHFSAPGSRDGEPVLQLKKVLTGHGSAVLCACASVQYGVLISGSADGSCVIWDLDKLKSVRWLPKHPGEVTRITISDSTGYIASYCASTLYLWSVNGDPLSSVNVGSDILSICFAGLSMIVTGSENGTVKLWQMDPAEAQKGTCLEGAKLGTSLRLLHQLAPGVSRTGLQQRPAAVTALAVSRNFSKLLVGDERGTITSWHLD</sequence>
<keyword evidence="2" id="KW-0677">Repeat</keyword>
<dbReference type="InterPro" id="IPR001680">
    <property type="entry name" value="WD40_rpt"/>
</dbReference>
<dbReference type="SUPFAM" id="SSF48371">
    <property type="entry name" value="ARM repeat"/>
    <property type="match status" value="1"/>
</dbReference>
<keyword evidence="5" id="KW-0732">Signal</keyword>
<dbReference type="PANTHER" id="PTHR46108">
    <property type="entry name" value="BLUE CHEESE"/>
    <property type="match status" value="1"/>
</dbReference>
<evidence type="ECO:0000313" key="9">
    <source>
        <dbReference type="Proteomes" id="UP001295444"/>
    </source>
</evidence>
<dbReference type="SMART" id="SM00320">
    <property type="entry name" value="WD40"/>
    <property type="match status" value="4"/>
</dbReference>
<accession>A0AAD1WSM6</accession>
<dbReference type="InterPro" id="IPR051944">
    <property type="entry name" value="BEACH_domain_protein"/>
</dbReference>
<dbReference type="PROSITE" id="PS50082">
    <property type="entry name" value="WD_REPEATS_2"/>
    <property type="match status" value="1"/>
</dbReference>
<dbReference type="FunFam" id="1.10.1540.10:FF:000001">
    <property type="entry name" value="neurobeachin isoform X1"/>
    <property type="match status" value="1"/>
</dbReference>
<dbReference type="EMBL" id="OW240922">
    <property type="protein sequence ID" value="CAH2321601.1"/>
    <property type="molecule type" value="Genomic_DNA"/>
</dbReference>
<dbReference type="PROSITE" id="PS00678">
    <property type="entry name" value="WD_REPEATS_1"/>
    <property type="match status" value="1"/>
</dbReference>
<evidence type="ECO:0000256" key="5">
    <source>
        <dbReference type="SAM" id="SignalP"/>
    </source>
</evidence>
<keyword evidence="1 3" id="KW-0853">WD repeat</keyword>
<organism evidence="8 9">
    <name type="scientific">Pelobates cultripes</name>
    <name type="common">Western spadefoot toad</name>
    <dbReference type="NCBI Taxonomy" id="61616"/>
    <lineage>
        <taxon>Eukaryota</taxon>
        <taxon>Metazoa</taxon>
        <taxon>Chordata</taxon>
        <taxon>Craniata</taxon>
        <taxon>Vertebrata</taxon>
        <taxon>Euteleostomi</taxon>
        <taxon>Amphibia</taxon>
        <taxon>Batrachia</taxon>
        <taxon>Anura</taxon>
        <taxon>Pelobatoidea</taxon>
        <taxon>Pelobatidae</taxon>
        <taxon>Pelobates</taxon>
    </lineage>
</organism>
<dbReference type="Gene3D" id="2.130.10.10">
    <property type="entry name" value="YVTN repeat-like/Quinoprotein amine dehydrogenase"/>
    <property type="match status" value="1"/>
</dbReference>
<feature type="compositionally biased region" description="Basic and acidic residues" evidence="4">
    <location>
        <begin position="2499"/>
        <end position="2510"/>
    </location>
</feature>
<feature type="signal peptide" evidence="5">
    <location>
        <begin position="1"/>
        <end position="32"/>
    </location>
</feature>
<dbReference type="SMART" id="SM01026">
    <property type="entry name" value="Beach"/>
    <property type="match status" value="1"/>
</dbReference>
<dbReference type="SUPFAM" id="SSF81837">
    <property type="entry name" value="BEACH domain"/>
    <property type="match status" value="1"/>
</dbReference>
<dbReference type="Pfam" id="PF02138">
    <property type="entry name" value="Beach"/>
    <property type="match status" value="1"/>
</dbReference>
<gene>
    <name evidence="8" type="ORF">PECUL_23A041508</name>
</gene>
<dbReference type="InterPro" id="IPR056252">
    <property type="entry name" value="Alfy-like_Arm-like"/>
</dbReference>
<evidence type="ECO:0000256" key="2">
    <source>
        <dbReference type="ARBA" id="ARBA00022737"/>
    </source>
</evidence>
<dbReference type="InterPro" id="IPR019775">
    <property type="entry name" value="WD40_repeat_CS"/>
</dbReference>
<dbReference type="Gene3D" id="1.10.1540.10">
    <property type="entry name" value="BEACH domain"/>
    <property type="match status" value="1"/>
</dbReference>
<dbReference type="InterPro" id="IPR036372">
    <property type="entry name" value="BEACH_dom_sf"/>
</dbReference>
<keyword evidence="9" id="KW-1185">Reference proteome</keyword>
<feature type="chain" id="PRO_5042080109" evidence="5">
    <location>
        <begin position="33"/>
        <end position="3207"/>
    </location>
</feature>
<dbReference type="SUPFAM" id="SSF50729">
    <property type="entry name" value="PH domain-like"/>
    <property type="match status" value="1"/>
</dbReference>
<dbReference type="Proteomes" id="UP001295444">
    <property type="component" value="Chromosome 11"/>
</dbReference>
<evidence type="ECO:0000259" key="6">
    <source>
        <dbReference type="PROSITE" id="PS50197"/>
    </source>
</evidence>
<dbReference type="Gene3D" id="1.25.10.10">
    <property type="entry name" value="Leucine-rich Repeat Variant"/>
    <property type="match status" value="1"/>
</dbReference>
<feature type="region of interest" description="Disordered" evidence="4">
    <location>
        <begin position="2499"/>
        <end position="2519"/>
    </location>
</feature>